<evidence type="ECO:0000256" key="10">
    <source>
        <dbReference type="RuleBase" id="RU364005"/>
    </source>
</evidence>
<accession>A0ABU0L901</accession>
<dbReference type="Pfam" id="PF02530">
    <property type="entry name" value="Porin_2"/>
    <property type="match status" value="1"/>
</dbReference>
<evidence type="ECO:0000256" key="4">
    <source>
        <dbReference type="ARBA" id="ARBA00022692"/>
    </source>
</evidence>
<evidence type="ECO:0000256" key="6">
    <source>
        <dbReference type="ARBA" id="ARBA00023065"/>
    </source>
</evidence>
<evidence type="ECO:0000256" key="5">
    <source>
        <dbReference type="ARBA" id="ARBA00022729"/>
    </source>
</evidence>
<dbReference type="RefSeq" id="WP_237346178.1">
    <property type="nucleotide sequence ID" value="NZ_JABWGX010000016.1"/>
</dbReference>
<evidence type="ECO:0000256" key="3">
    <source>
        <dbReference type="ARBA" id="ARBA00022452"/>
    </source>
</evidence>
<organism evidence="11 12">
    <name type="scientific">Xanthobacter agilis</name>
    <dbReference type="NCBI Taxonomy" id="47492"/>
    <lineage>
        <taxon>Bacteria</taxon>
        <taxon>Pseudomonadati</taxon>
        <taxon>Pseudomonadota</taxon>
        <taxon>Alphaproteobacteria</taxon>
        <taxon>Hyphomicrobiales</taxon>
        <taxon>Xanthobacteraceae</taxon>
        <taxon>Xanthobacter</taxon>
    </lineage>
</organism>
<keyword evidence="5 10" id="KW-0732">Signal</keyword>
<keyword evidence="4 10" id="KW-0812">Transmembrane</keyword>
<comment type="caution">
    <text evidence="11">The sequence shown here is derived from an EMBL/GenBank/DDBJ whole genome shotgun (WGS) entry which is preliminary data.</text>
</comment>
<comment type="domain">
    <text evidence="10">Consists of 16-stranded beta-barrel sheets, with large surface-exposed loops, that form a transmembrane pore at the center of each barrel. The pore is partially ocluded by a peptide loop that folds into the pore lumen.</text>
</comment>
<dbReference type="Proteomes" id="UP001241747">
    <property type="component" value="Unassembled WGS sequence"/>
</dbReference>
<keyword evidence="2 10" id="KW-0813">Transport</keyword>
<gene>
    <name evidence="11" type="ORF">QOZ94_000376</name>
</gene>
<feature type="signal peptide" evidence="10">
    <location>
        <begin position="1"/>
        <end position="24"/>
    </location>
</feature>
<keyword evidence="7 10" id="KW-0626">Porin</keyword>
<keyword evidence="8 10" id="KW-0472">Membrane</keyword>
<comment type="similarity">
    <text evidence="1 10">Belongs to the alphaproteobacteria porin family.</text>
</comment>
<keyword evidence="12" id="KW-1185">Reference proteome</keyword>
<evidence type="ECO:0000256" key="1">
    <source>
        <dbReference type="ARBA" id="ARBA00009521"/>
    </source>
</evidence>
<evidence type="ECO:0000313" key="11">
    <source>
        <dbReference type="EMBL" id="MDQ0503606.1"/>
    </source>
</evidence>
<evidence type="ECO:0000256" key="9">
    <source>
        <dbReference type="ARBA" id="ARBA00023237"/>
    </source>
</evidence>
<reference evidence="11 12" key="1">
    <citation type="submission" date="2023-07" db="EMBL/GenBank/DDBJ databases">
        <title>Genomic Encyclopedia of Type Strains, Phase IV (KMG-IV): sequencing the most valuable type-strain genomes for metagenomic binning, comparative biology and taxonomic classification.</title>
        <authorList>
            <person name="Goeker M."/>
        </authorList>
    </citation>
    <scope>NUCLEOTIDE SEQUENCE [LARGE SCALE GENOMIC DNA]</scope>
    <source>
        <strain evidence="11 12">DSM 3770</strain>
    </source>
</reference>
<dbReference type="EMBL" id="JAUSVY010000001">
    <property type="protein sequence ID" value="MDQ0503606.1"/>
    <property type="molecule type" value="Genomic_DNA"/>
</dbReference>
<feature type="chain" id="PRO_5044975197" description="Porin" evidence="10">
    <location>
        <begin position="25"/>
        <end position="493"/>
    </location>
</feature>
<evidence type="ECO:0000256" key="7">
    <source>
        <dbReference type="ARBA" id="ARBA00023114"/>
    </source>
</evidence>
<keyword evidence="6 10" id="KW-0406">Ion transport</keyword>
<dbReference type="InterPro" id="IPR003684">
    <property type="entry name" value="Porin_alphabac"/>
</dbReference>
<keyword evidence="9 10" id="KW-0998">Cell outer membrane</keyword>
<name>A0ABU0L901_XANAG</name>
<evidence type="ECO:0000256" key="2">
    <source>
        <dbReference type="ARBA" id="ARBA00022448"/>
    </source>
</evidence>
<comment type="subcellular location">
    <subcellularLocation>
        <location evidence="10">Cell outer membrane</location>
        <topology evidence="10">Multi-pass membrane protein</topology>
    </subcellularLocation>
</comment>
<evidence type="ECO:0000256" key="8">
    <source>
        <dbReference type="ARBA" id="ARBA00023136"/>
    </source>
</evidence>
<sequence length="493" mass="51794">MTKIYTGFVLAGVALVHGLGPAIAADLVKAEKAEQYVKVCSAFGEGYFYIPGTDTCLKLGGYLRSDTYVNAVGTFNPPISNVSGKAFNAPGAGVAGFPLVTADSSDYDTRTRGLLAVETRTQTDYGMVRTLFRFGEQWDSQAQPGVSAGASLYFERAFIQFAGFTAGYANSFFNAGTGITYIMATPYAGDNMWNTVLAYTAEFGNGISASLSLEDAANRSTGVQAGAASSAYTEAGALIPTATGMSYVDYQAGLQLPDLVGNVRLDQTWGTLMLSGALHRVGALSPMAAPFTSYVGGSADNMLGWAVGAITEFKLPMLAPGDRLYLQANYADGALNYLGLSGTPQVHASGLGAIQVGSTLLSSSGAYYPIADAVWNNDTLSYSTETGWAISAQYKHYWMPTLRSGLYLGYVAVNVPENTVGAFDVNVAQAVANLVWTPARNLDIGVEVIYSRVDGEVPLANRAATTATGAATYATTGGSTDVWSGGMRVQRNF</sequence>
<proteinExistence type="inferred from homology"/>
<protein>
    <recommendedName>
        <fullName evidence="10">Porin</fullName>
    </recommendedName>
</protein>
<evidence type="ECO:0000313" key="12">
    <source>
        <dbReference type="Proteomes" id="UP001241747"/>
    </source>
</evidence>
<keyword evidence="3 10" id="KW-1134">Transmembrane beta strand</keyword>
<comment type="function">
    <text evidence="10">Forms passive diffusion pores that allow small molecular weight hydrophilic materials across the outer membrane.</text>
</comment>